<dbReference type="AlphaFoldDB" id="A0A518K954"/>
<proteinExistence type="predicted"/>
<sequence length="299" mass="33516">MSAKDPLTIIGQPPPTAAERQQVMAFAEATGRPAKFCRAAILEAKGDETEAMRLIQDEAFVRLHTDFDFDAMFKLAANPAAIMEYTTRQEMTHAGKSEAEIAQATAELKQELAECTEREAAFKKRERQRVKKVLGKIVDDPVFGRLAHDGYSWSGTINLPPFGEGIELIVEPPEPTEELVYPTRRQREVFARFRAQAETRYRQAERAHFESFREVRPQLVNEQEHMVSLVSNWTVDPVPDPQEPADIWAQIEGEPTLIVGPDIGGNPVAITLAYEVAWDPEHGNYLRFESGCVVQIGGP</sequence>
<protein>
    <recommendedName>
        <fullName evidence="1">DUF6985 domain-containing protein</fullName>
    </recommendedName>
</protein>
<dbReference type="InterPro" id="IPR054254">
    <property type="entry name" value="DUF6985"/>
</dbReference>
<evidence type="ECO:0000259" key="1">
    <source>
        <dbReference type="Pfam" id="PF22481"/>
    </source>
</evidence>
<reference evidence="2 3" key="1">
    <citation type="submission" date="2019-02" db="EMBL/GenBank/DDBJ databases">
        <title>Deep-cultivation of Planctomycetes and their phenomic and genomic characterization uncovers novel biology.</title>
        <authorList>
            <person name="Wiegand S."/>
            <person name="Jogler M."/>
            <person name="Boedeker C."/>
            <person name="Pinto D."/>
            <person name="Vollmers J."/>
            <person name="Rivas-Marin E."/>
            <person name="Kohn T."/>
            <person name="Peeters S.H."/>
            <person name="Heuer A."/>
            <person name="Rast P."/>
            <person name="Oberbeckmann S."/>
            <person name="Bunk B."/>
            <person name="Jeske O."/>
            <person name="Meyerdierks A."/>
            <person name="Storesund J.E."/>
            <person name="Kallscheuer N."/>
            <person name="Luecker S."/>
            <person name="Lage O.M."/>
            <person name="Pohl T."/>
            <person name="Merkel B.J."/>
            <person name="Hornburger P."/>
            <person name="Mueller R.-W."/>
            <person name="Bruemmer F."/>
            <person name="Labrenz M."/>
            <person name="Spormann A.M."/>
            <person name="Op den Camp H."/>
            <person name="Overmann J."/>
            <person name="Amann R."/>
            <person name="Jetten M.S.M."/>
            <person name="Mascher T."/>
            <person name="Medema M.H."/>
            <person name="Devos D.P."/>
            <person name="Kaster A.-K."/>
            <person name="Ovreas L."/>
            <person name="Rohde M."/>
            <person name="Galperin M.Y."/>
            <person name="Jogler C."/>
        </authorList>
    </citation>
    <scope>NUCLEOTIDE SEQUENCE [LARGE SCALE GENOMIC DNA]</scope>
    <source>
        <strain evidence="2 3">Spa11</strain>
    </source>
</reference>
<name>A0A518K954_9BACT</name>
<organism evidence="2 3">
    <name type="scientific">Botrimarina mediterranea</name>
    <dbReference type="NCBI Taxonomy" id="2528022"/>
    <lineage>
        <taxon>Bacteria</taxon>
        <taxon>Pseudomonadati</taxon>
        <taxon>Planctomycetota</taxon>
        <taxon>Planctomycetia</taxon>
        <taxon>Pirellulales</taxon>
        <taxon>Lacipirellulaceae</taxon>
        <taxon>Botrimarina</taxon>
    </lineage>
</organism>
<dbReference type="Proteomes" id="UP000316426">
    <property type="component" value="Chromosome"/>
</dbReference>
<evidence type="ECO:0000313" key="3">
    <source>
        <dbReference type="Proteomes" id="UP000316426"/>
    </source>
</evidence>
<feature type="domain" description="DUF6985" evidence="1">
    <location>
        <begin position="142"/>
        <end position="298"/>
    </location>
</feature>
<dbReference type="KEGG" id="bmei:Spa11_25260"/>
<keyword evidence="3" id="KW-1185">Reference proteome</keyword>
<dbReference type="EMBL" id="CP036349">
    <property type="protein sequence ID" value="QDV74324.1"/>
    <property type="molecule type" value="Genomic_DNA"/>
</dbReference>
<evidence type="ECO:0000313" key="2">
    <source>
        <dbReference type="EMBL" id="QDV74324.1"/>
    </source>
</evidence>
<dbReference type="Pfam" id="PF22481">
    <property type="entry name" value="DUF6985"/>
    <property type="match status" value="1"/>
</dbReference>
<accession>A0A518K954</accession>
<gene>
    <name evidence="2" type="ORF">Spa11_25260</name>
</gene>
<dbReference type="RefSeq" id="WP_145112636.1">
    <property type="nucleotide sequence ID" value="NZ_CP036349.1"/>
</dbReference>